<evidence type="ECO:0000256" key="1">
    <source>
        <dbReference type="SAM" id="SignalP"/>
    </source>
</evidence>
<dbReference type="OMA" id="QYTIAYI"/>
<feature type="chain" id="PRO_5043123995" evidence="1">
    <location>
        <begin position="22"/>
        <end position="223"/>
    </location>
</feature>
<gene>
    <name evidence="2" type="ORF">HPLM_LOCUS14999</name>
</gene>
<protein>
    <submittedName>
        <fullName evidence="2 4">Uncharacterized protein</fullName>
    </submittedName>
</protein>
<sequence>MNRHLSTSSILVLLSLQYTIAYIQNTVCPQCAGVNSQYGSGSYNGYTNIDSNPLSYFNGPTDFGSQLGKAIATRINEVSSTDNSGRLTFGSYPTSSFTNQGFGGQNYVVQPDLYQQALSGYGTQGLGGYPTMSFNSFPNYGFGTGQQTMQNMLPGTSGYSFGNFNNLGASTYGTNSYGNYGSYGIPDPITTGGSAGGSCPYCFGNKGGFKTKKAKRASSKEKN</sequence>
<reference evidence="2 3" key="2">
    <citation type="submission" date="2018-11" db="EMBL/GenBank/DDBJ databases">
        <authorList>
            <consortium name="Pathogen Informatics"/>
        </authorList>
    </citation>
    <scope>NUCLEOTIDE SEQUENCE [LARGE SCALE GENOMIC DNA]</scope>
    <source>
        <strain evidence="2 3">MHpl1</strain>
    </source>
</reference>
<accession>A0A0N4WTS6</accession>
<keyword evidence="3" id="KW-1185">Reference proteome</keyword>
<evidence type="ECO:0000313" key="2">
    <source>
        <dbReference type="EMBL" id="VDO55006.1"/>
    </source>
</evidence>
<feature type="signal peptide" evidence="1">
    <location>
        <begin position="1"/>
        <end position="21"/>
    </location>
</feature>
<reference evidence="4" key="1">
    <citation type="submission" date="2017-02" db="UniProtKB">
        <authorList>
            <consortium name="WormBaseParasite"/>
        </authorList>
    </citation>
    <scope>IDENTIFICATION</scope>
</reference>
<dbReference type="EMBL" id="UZAF01018791">
    <property type="protein sequence ID" value="VDO55006.1"/>
    <property type="molecule type" value="Genomic_DNA"/>
</dbReference>
<evidence type="ECO:0000313" key="4">
    <source>
        <dbReference type="WBParaSite" id="HPLM_0001500701-mRNA-1"/>
    </source>
</evidence>
<dbReference type="WBParaSite" id="HPLM_0001500701-mRNA-1">
    <property type="protein sequence ID" value="HPLM_0001500701-mRNA-1"/>
    <property type="gene ID" value="HPLM_0001500701"/>
</dbReference>
<evidence type="ECO:0000313" key="3">
    <source>
        <dbReference type="Proteomes" id="UP000268014"/>
    </source>
</evidence>
<dbReference type="AlphaFoldDB" id="A0A0N4WTS6"/>
<organism evidence="4">
    <name type="scientific">Haemonchus placei</name>
    <name type="common">Barber's pole worm</name>
    <dbReference type="NCBI Taxonomy" id="6290"/>
    <lineage>
        <taxon>Eukaryota</taxon>
        <taxon>Metazoa</taxon>
        <taxon>Ecdysozoa</taxon>
        <taxon>Nematoda</taxon>
        <taxon>Chromadorea</taxon>
        <taxon>Rhabditida</taxon>
        <taxon>Rhabditina</taxon>
        <taxon>Rhabditomorpha</taxon>
        <taxon>Strongyloidea</taxon>
        <taxon>Trichostrongylidae</taxon>
        <taxon>Haemonchus</taxon>
    </lineage>
</organism>
<dbReference type="Proteomes" id="UP000268014">
    <property type="component" value="Unassembled WGS sequence"/>
</dbReference>
<proteinExistence type="predicted"/>
<keyword evidence="1" id="KW-0732">Signal</keyword>
<name>A0A0N4WTS6_HAEPC</name>
<dbReference type="OrthoDB" id="5803365at2759"/>